<keyword evidence="4" id="KW-0175">Coiled coil</keyword>
<evidence type="ECO:0000256" key="2">
    <source>
        <dbReference type="ARBA" id="ARBA00022840"/>
    </source>
</evidence>
<dbReference type="SMART" id="SM00456">
    <property type="entry name" value="WW"/>
    <property type="match status" value="1"/>
</dbReference>
<accession>A0A9W7EAU0</accession>
<feature type="compositionally biased region" description="Basic and acidic residues" evidence="5">
    <location>
        <begin position="372"/>
        <end position="388"/>
    </location>
</feature>
<evidence type="ECO:0000313" key="8">
    <source>
        <dbReference type="EMBL" id="GMH71883.1"/>
    </source>
</evidence>
<dbReference type="Pfam" id="PF00225">
    <property type="entry name" value="Kinesin"/>
    <property type="match status" value="1"/>
</dbReference>
<keyword evidence="3" id="KW-0505">Motor protein</keyword>
<dbReference type="PANTHER" id="PTHR47972:SF28">
    <property type="entry name" value="KINESIN-LIKE PROTEIN KLP-3"/>
    <property type="match status" value="1"/>
</dbReference>
<dbReference type="InterPro" id="IPR027640">
    <property type="entry name" value="Kinesin-like_fam"/>
</dbReference>
<feature type="compositionally biased region" description="Polar residues" evidence="5">
    <location>
        <begin position="116"/>
        <end position="162"/>
    </location>
</feature>
<feature type="coiled-coil region" evidence="4">
    <location>
        <begin position="516"/>
        <end position="712"/>
    </location>
</feature>
<feature type="region of interest" description="Disordered" evidence="5">
    <location>
        <begin position="369"/>
        <end position="403"/>
    </location>
</feature>
<dbReference type="InterPro" id="IPR027417">
    <property type="entry name" value="P-loop_NTPase"/>
</dbReference>
<dbReference type="Gene3D" id="3.40.850.10">
    <property type="entry name" value="Kinesin motor domain"/>
    <property type="match status" value="1"/>
</dbReference>
<evidence type="ECO:0000256" key="3">
    <source>
        <dbReference type="PROSITE-ProRule" id="PRU00283"/>
    </source>
</evidence>
<keyword evidence="1 3" id="KW-0547">Nucleotide-binding</keyword>
<dbReference type="InterPro" id="IPR019821">
    <property type="entry name" value="Kinesin_motor_CS"/>
</dbReference>
<dbReference type="PROSITE" id="PS50067">
    <property type="entry name" value="KINESIN_MOTOR_2"/>
    <property type="match status" value="1"/>
</dbReference>
<dbReference type="Proteomes" id="UP001162640">
    <property type="component" value="Unassembled WGS sequence"/>
</dbReference>
<dbReference type="PROSITE" id="PS01159">
    <property type="entry name" value="WW_DOMAIN_1"/>
    <property type="match status" value="1"/>
</dbReference>
<feature type="compositionally biased region" description="Basic and acidic residues" evidence="5">
    <location>
        <begin position="433"/>
        <end position="484"/>
    </location>
</feature>
<evidence type="ECO:0000259" key="7">
    <source>
        <dbReference type="PROSITE" id="PS50067"/>
    </source>
</evidence>
<dbReference type="GO" id="GO:0015630">
    <property type="term" value="C:microtubule cytoskeleton"/>
    <property type="evidence" value="ECO:0007669"/>
    <property type="project" value="TreeGrafter"/>
</dbReference>
<feature type="compositionally biased region" description="Basic and acidic residues" evidence="5">
    <location>
        <begin position="501"/>
        <end position="511"/>
    </location>
</feature>
<dbReference type="Gene3D" id="1.10.287.1490">
    <property type="match status" value="1"/>
</dbReference>
<dbReference type="InterPro" id="IPR036961">
    <property type="entry name" value="Kinesin_motor_dom_sf"/>
</dbReference>
<keyword evidence="2 3" id="KW-0067">ATP-binding</keyword>
<dbReference type="PROSITE" id="PS00411">
    <property type="entry name" value="KINESIN_MOTOR_1"/>
    <property type="match status" value="1"/>
</dbReference>
<dbReference type="AlphaFoldDB" id="A0A9W7EAU0"/>
<dbReference type="PANTHER" id="PTHR47972">
    <property type="entry name" value="KINESIN-LIKE PROTEIN KLP-3"/>
    <property type="match status" value="1"/>
</dbReference>
<dbReference type="GO" id="GO:0008017">
    <property type="term" value="F:microtubule binding"/>
    <property type="evidence" value="ECO:0007669"/>
    <property type="project" value="InterPro"/>
</dbReference>
<dbReference type="CDD" id="cd00201">
    <property type="entry name" value="WW"/>
    <property type="match status" value="1"/>
</dbReference>
<evidence type="ECO:0000313" key="9">
    <source>
        <dbReference type="Proteomes" id="UP001162640"/>
    </source>
</evidence>
<dbReference type="SMART" id="SM00129">
    <property type="entry name" value="KISc"/>
    <property type="match status" value="1"/>
</dbReference>
<dbReference type="InterPro" id="IPR001752">
    <property type="entry name" value="Kinesin_motor_dom"/>
</dbReference>
<feature type="domain" description="Kinesin motor" evidence="7">
    <location>
        <begin position="733"/>
        <end position="1057"/>
    </location>
</feature>
<organism evidence="8 9">
    <name type="scientific">Triparma laevis f. inornata</name>
    <dbReference type="NCBI Taxonomy" id="1714386"/>
    <lineage>
        <taxon>Eukaryota</taxon>
        <taxon>Sar</taxon>
        <taxon>Stramenopiles</taxon>
        <taxon>Ochrophyta</taxon>
        <taxon>Bolidophyceae</taxon>
        <taxon>Parmales</taxon>
        <taxon>Triparmaceae</taxon>
        <taxon>Triparma</taxon>
    </lineage>
</organism>
<dbReference type="SUPFAM" id="SSF52540">
    <property type="entry name" value="P-loop containing nucleoside triphosphate hydrolases"/>
    <property type="match status" value="1"/>
</dbReference>
<evidence type="ECO:0000259" key="6">
    <source>
        <dbReference type="PROSITE" id="PS50020"/>
    </source>
</evidence>
<sequence length="1073" mass="120484">MLGSARQDDNLMSMAFEGGGPAHATGQAQVSPELFKQGVLEHAVWLGMDPERDKKFLWIAERSLVAPLPQDWQQLKTAEDGHPYYYNEVTQESRWDHPSDNEYRELFKKKKEEAARSSQGAMSQGAMSPSSPRHSVNTSLSMSMSPGSVNDSRDMSTFSINTPPIPPRSPDGGDSAGSGETSKLLRQRERIIGERDTAVQLNEQLKAEIEEEMERANKLHKKCSEAEAKLSACQRQIKRLQNGTGGGGEGGGGVIDVNAALEDELIASQSLVKSLTEEVTKLKTDPKRRLHPKGGGSAVKTIVVDNHPTDLQETLVLFDTTFEQSIKDLDTLAPKYGDEEVKAMVSEVEMMCQGYRKVLKMPELSVRVGGRGGEEKVEEEKEERKVEEKEGEEGGGGSNPKLASLEAELVEMKKKNMVLNRKLSELEEEIEELNAKREEVEGEAGRGRKQLEQEKEDEIERLKVEMERGREESEETMRELKGKIGELNGALETLSSSNMSKENRDSSQLSEFKDKLSVTLKKFDDAKDKYNKLNKEKAELERENKALNSSINDIDHELKQAVMKLQDTKVDLKSKEDEYESMRGELGKELEGERKLRGEELGKLREMMKEKVEKEEKLKGEMGELTEELVAVKREFELTKDDLEESKQEAKTAWKKWDKAVEDVEKVKVLNQKMEFTRDEALREVEELKERIERLEVEGKAYRDKSEEWEGKYGENQRKIKKLNEHIVTLQGNIRVFCRLRPLSKKEEEEVENDPEAPSMEKSIQHLDDGKMLFHGAMYEYDHVFTPNTNQSEVFNEVQSAVSSSMEGYRVCIFAYGQTGSGKTHTMEGPRRDRGVNFRALEEMFEIAKSDNVKTYTFRVSVLEVYNETVCDLLTQGKAGEGTDLAIRMRKDQVFVEGLTECEVESTDDVEELMQLASSNRSTASNNVNEHSSRSHLVLSVKVGGTNKSNGTVINGKLNLIDLAGSERLKNTSASGQRLKEAQNINKSLSALGDVVNALGKEKAGHVPYRNSKLTFLLQDSLRSSAKVLMFVNINPAPKSAGESICSLNFAARCRAVQLGKARRQSIVVKGVD</sequence>
<comment type="similarity">
    <text evidence="3">Belongs to the TRAFAC class myosin-kinesin ATPase superfamily. Kinesin family.</text>
</comment>
<dbReference type="InterPro" id="IPR036020">
    <property type="entry name" value="WW_dom_sf"/>
</dbReference>
<dbReference type="GO" id="GO:0003777">
    <property type="term" value="F:microtubule motor activity"/>
    <property type="evidence" value="ECO:0007669"/>
    <property type="project" value="InterPro"/>
</dbReference>
<gene>
    <name evidence="8" type="ORF">TL16_g05772</name>
</gene>
<feature type="binding site" evidence="3">
    <location>
        <begin position="817"/>
        <end position="824"/>
    </location>
    <ligand>
        <name>ATP</name>
        <dbReference type="ChEBI" id="CHEBI:30616"/>
    </ligand>
</feature>
<dbReference type="Pfam" id="PF00397">
    <property type="entry name" value="WW"/>
    <property type="match status" value="1"/>
</dbReference>
<feature type="domain" description="WW" evidence="6">
    <location>
        <begin position="66"/>
        <end position="100"/>
    </location>
</feature>
<dbReference type="Gene3D" id="3.30.1470.10">
    <property type="entry name" value="Photosystem I PsaD, reaction center subunit II"/>
    <property type="match status" value="1"/>
</dbReference>
<feature type="region of interest" description="Disordered" evidence="5">
    <location>
        <begin position="433"/>
        <end position="511"/>
    </location>
</feature>
<protein>
    <recommendedName>
        <fullName evidence="10">Kinesin-like protein</fullName>
    </recommendedName>
</protein>
<dbReference type="InterPro" id="IPR001202">
    <property type="entry name" value="WW_dom"/>
</dbReference>
<dbReference type="PROSITE" id="PS50020">
    <property type="entry name" value="WW_DOMAIN_2"/>
    <property type="match status" value="1"/>
</dbReference>
<evidence type="ECO:0000256" key="1">
    <source>
        <dbReference type="ARBA" id="ARBA00022741"/>
    </source>
</evidence>
<evidence type="ECO:0000256" key="5">
    <source>
        <dbReference type="SAM" id="MobiDB-lite"/>
    </source>
</evidence>
<comment type="caution">
    <text evidence="8">The sequence shown here is derived from an EMBL/GenBank/DDBJ whole genome shotgun (WGS) entry which is preliminary data.</text>
</comment>
<proteinExistence type="inferred from homology"/>
<dbReference type="EMBL" id="BLQM01000170">
    <property type="protein sequence ID" value="GMH71883.1"/>
    <property type="molecule type" value="Genomic_DNA"/>
</dbReference>
<dbReference type="GO" id="GO:0005524">
    <property type="term" value="F:ATP binding"/>
    <property type="evidence" value="ECO:0007669"/>
    <property type="project" value="UniProtKB-UniRule"/>
</dbReference>
<reference evidence="9" key="1">
    <citation type="journal article" date="2023" name="Commun. Biol.">
        <title>Genome analysis of Parmales, the sister group of diatoms, reveals the evolutionary specialization of diatoms from phago-mixotrophs to photoautotrophs.</title>
        <authorList>
            <person name="Ban H."/>
            <person name="Sato S."/>
            <person name="Yoshikawa S."/>
            <person name="Yamada K."/>
            <person name="Nakamura Y."/>
            <person name="Ichinomiya M."/>
            <person name="Sato N."/>
            <person name="Blanc-Mathieu R."/>
            <person name="Endo H."/>
            <person name="Kuwata A."/>
            <person name="Ogata H."/>
        </authorList>
    </citation>
    <scope>NUCLEOTIDE SEQUENCE [LARGE SCALE GENOMIC DNA]</scope>
</reference>
<evidence type="ECO:0008006" key="10">
    <source>
        <dbReference type="Google" id="ProtNLM"/>
    </source>
</evidence>
<dbReference type="SUPFAM" id="SSF51045">
    <property type="entry name" value="WW domain"/>
    <property type="match status" value="1"/>
</dbReference>
<feature type="coiled-coil region" evidence="4">
    <location>
        <begin position="195"/>
        <end position="278"/>
    </location>
</feature>
<evidence type="ECO:0000256" key="4">
    <source>
        <dbReference type="SAM" id="Coils"/>
    </source>
</evidence>
<name>A0A9W7EAU0_9STRA</name>
<feature type="region of interest" description="Disordered" evidence="5">
    <location>
        <begin position="109"/>
        <end position="180"/>
    </location>
</feature>
<dbReference type="PRINTS" id="PR00380">
    <property type="entry name" value="KINESINHEAVY"/>
</dbReference>
<dbReference type="GO" id="GO:0007018">
    <property type="term" value="P:microtubule-based movement"/>
    <property type="evidence" value="ECO:0007669"/>
    <property type="project" value="InterPro"/>
</dbReference>